<dbReference type="EMBL" id="QRZA01000016">
    <property type="protein sequence ID" value="RGV32906.1"/>
    <property type="molecule type" value="Genomic_DNA"/>
</dbReference>
<keyword evidence="1" id="KW-1133">Transmembrane helix</keyword>
<feature type="transmembrane region" description="Helical" evidence="1">
    <location>
        <begin position="44"/>
        <end position="66"/>
    </location>
</feature>
<gene>
    <name evidence="2" type="ORF">DWW18_12310</name>
</gene>
<keyword evidence="1" id="KW-0472">Membrane</keyword>
<feature type="transmembrane region" description="Helical" evidence="1">
    <location>
        <begin position="14"/>
        <end position="32"/>
    </location>
</feature>
<name>A0A412WZ00_9BACT</name>
<dbReference type="Proteomes" id="UP000283589">
    <property type="component" value="Unassembled WGS sequence"/>
</dbReference>
<dbReference type="AlphaFoldDB" id="A0A412WZ00"/>
<keyword evidence="1" id="KW-0812">Transmembrane</keyword>
<organism evidence="2 3">
    <name type="scientific">Butyricimonas virosa</name>
    <dbReference type="NCBI Taxonomy" id="544645"/>
    <lineage>
        <taxon>Bacteria</taxon>
        <taxon>Pseudomonadati</taxon>
        <taxon>Bacteroidota</taxon>
        <taxon>Bacteroidia</taxon>
        <taxon>Bacteroidales</taxon>
        <taxon>Odoribacteraceae</taxon>
        <taxon>Butyricimonas</taxon>
    </lineage>
</organism>
<evidence type="ECO:0000313" key="2">
    <source>
        <dbReference type="EMBL" id="RGV32906.1"/>
    </source>
</evidence>
<evidence type="ECO:0000313" key="3">
    <source>
        <dbReference type="Proteomes" id="UP000283589"/>
    </source>
</evidence>
<proteinExistence type="predicted"/>
<comment type="caution">
    <text evidence="2">The sequence shown here is derived from an EMBL/GenBank/DDBJ whole genome shotgun (WGS) entry which is preliminary data.</text>
</comment>
<evidence type="ECO:0008006" key="4">
    <source>
        <dbReference type="Google" id="ProtNLM"/>
    </source>
</evidence>
<reference evidence="2 3" key="1">
    <citation type="submission" date="2018-08" db="EMBL/GenBank/DDBJ databases">
        <title>A genome reference for cultivated species of the human gut microbiota.</title>
        <authorList>
            <person name="Zou Y."/>
            <person name="Xue W."/>
            <person name="Luo G."/>
        </authorList>
    </citation>
    <scope>NUCLEOTIDE SEQUENCE [LARGE SCALE GENOMIC DNA]</scope>
    <source>
        <strain evidence="2 3">AF14-49</strain>
    </source>
</reference>
<evidence type="ECO:0000256" key="1">
    <source>
        <dbReference type="SAM" id="Phobius"/>
    </source>
</evidence>
<feature type="transmembrane region" description="Helical" evidence="1">
    <location>
        <begin position="91"/>
        <end position="111"/>
    </location>
</feature>
<sequence>MKIYRGSFWSGDSVHSFFVSYILGSVFVVLLVRVEIDFSCLKIMGMLLVLYAFPVCLLLFSEFYVIELDDTLVERNAICPFWTKKVYFKDIVKISVVYLGGYAVPYMRIIADKKKRAYRYYINRVKRKQLPELVASLRKKGIDVDARGMDMLK</sequence>
<accession>A0A412WZ00</accession>
<protein>
    <recommendedName>
        <fullName evidence="4">ABC transporter permease</fullName>
    </recommendedName>
</protein>